<evidence type="ECO:0000256" key="8">
    <source>
        <dbReference type="ARBA" id="ARBA00023136"/>
    </source>
</evidence>
<dbReference type="GO" id="GO:0051301">
    <property type="term" value="P:cell division"/>
    <property type="evidence" value="ECO:0007669"/>
    <property type="project" value="UniProtKB-KW"/>
</dbReference>
<feature type="transmembrane region" description="Helical" evidence="11">
    <location>
        <begin position="236"/>
        <end position="256"/>
    </location>
</feature>
<dbReference type="Proteomes" id="UP000178107">
    <property type="component" value="Unassembled WGS sequence"/>
</dbReference>
<evidence type="ECO:0000256" key="2">
    <source>
        <dbReference type="ARBA" id="ARBA00007379"/>
    </source>
</evidence>
<evidence type="ECO:0000256" key="7">
    <source>
        <dbReference type="ARBA" id="ARBA00022989"/>
    </source>
</evidence>
<feature type="domain" description="ABC3 transporter permease C-terminal" evidence="12">
    <location>
        <begin position="193"/>
        <end position="312"/>
    </location>
</feature>
<feature type="domain" description="FtsX extracellular" evidence="13">
    <location>
        <begin position="65"/>
        <end position="151"/>
    </location>
</feature>
<keyword evidence="6 11" id="KW-0812">Transmembrane</keyword>
<evidence type="ECO:0000313" key="14">
    <source>
        <dbReference type="EMBL" id="OHA90349.1"/>
    </source>
</evidence>
<dbReference type="Pfam" id="PF02687">
    <property type="entry name" value="FtsX"/>
    <property type="match status" value="1"/>
</dbReference>
<keyword evidence="7 11" id="KW-1133">Transmembrane helix</keyword>
<comment type="similarity">
    <text evidence="2 10">Belongs to the ABC-4 integral membrane protein family. FtsX subfamily.</text>
</comment>
<keyword evidence="8 10" id="KW-0472">Membrane</keyword>
<keyword evidence="4 10" id="KW-1003">Cell membrane</keyword>
<feature type="transmembrane region" description="Helical" evidence="11">
    <location>
        <begin position="30"/>
        <end position="53"/>
    </location>
</feature>
<dbReference type="InterPro" id="IPR003838">
    <property type="entry name" value="ABC3_permease_C"/>
</dbReference>
<evidence type="ECO:0000256" key="10">
    <source>
        <dbReference type="PIRNR" id="PIRNR003097"/>
    </source>
</evidence>
<gene>
    <name evidence="14" type="ORF">A2838_01985</name>
</gene>
<evidence type="ECO:0000256" key="4">
    <source>
        <dbReference type="ARBA" id="ARBA00022475"/>
    </source>
</evidence>
<accession>A0A1G2T0I8</accession>
<dbReference type="Gene3D" id="3.30.70.3040">
    <property type="match status" value="1"/>
</dbReference>
<comment type="caution">
    <text evidence="14">The sequence shown here is derived from an EMBL/GenBank/DDBJ whole genome shotgun (WGS) entry which is preliminary data.</text>
</comment>
<feature type="transmembrane region" description="Helical" evidence="11">
    <location>
        <begin position="189"/>
        <end position="216"/>
    </location>
</feature>
<dbReference type="InterPro" id="IPR040690">
    <property type="entry name" value="FtsX_ECD"/>
</dbReference>
<evidence type="ECO:0000256" key="3">
    <source>
        <dbReference type="ARBA" id="ARBA00021907"/>
    </source>
</evidence>
<dbReference type="AlphaFoldDB" id="A0A1G2T0I8"/>
<proteinExistence type="inferred from homology"/>
<keyword evidence="5 10" id="KW-0132">Cell division</keyword>
<dbReference type="Pfam" id="PF18075">
    <property type="entry name" value="FtsX_ECD"/>
    <property type="match status" value="1"/>
</dbReference>
<dbReference type="PIRSF" id="PIRSF003097">
    <property type="entry name" value="FtsX"/>
    <property type="match status" value="1"/>
</dbReference>
<evidence type="ECO:0000259" key="12">
    <source>
        <dbReference type="Pfam" id="PF02687"/>
    </source>
</evidence>
<name>A0A1G2T0I8_9BACT</name>
<protein>
    <recommendedName>
        <fullName evidence="3 10">Cell division protein FtsX</fullName>
    </recommendedName>
</protein>
<reference evidence="14 15" key="1">
    <citation type="journal article" date="2016" name="Nat. Commun.">
        <title>Thousands of microbial genomes shed light on interconnected biogeochemical processes in an aquifer system.</title>
        <authorList>
            <person name="Anantharaman K."/>
            <person name="Brown C.T."/>
            <person name="Hug L.A."/>
            <person name="Sharon I."/>
            <person name="Castelle C.J."/>
            <person name="Probst A.J."/>
            <person name="Thomas B.C."/>
            <person name="Singh A."/>
            <person name="Wilkins M.J."/>
            <person name="Karaoz U."/>
            <person name="Brodie E.L."/>
            <person name="Williams K.H."/>
            <person name="Hubbard S.S."/>
            <person name="Banfield J.F."/>
        </authorList>
    </citation>
    <scope>NUCLEOTIDE SEQUENCE [LARGE SCALE GENOMIC DNA]</scope>
</reference>
<evidence type="ECO:0000256" key="6">
    <source>
        <dbReference type="ARBA" id="ARBA00022692"/>
    </source>
</evidence>
<evidence type="ECO:0000256" key="11">
    <source>
        <dbReference type="SAM" id="Phobius"/>
    </source>
</evidence>
<evidence type="ECO:0000256" key="5">
    <source>
        <dbReference type="ARBA" id="ARBA00022618"/>
    </source>
</evidence>
<keyword evidence="9 10" id="KW-0131">Cell cycle</keyword>
<evidence type="ECO:0000313" key="15">
    <source>
        <dbReference type="Proteomes" id="UP000178107"/>
    </source>
</evidence>
<dbReference type="PANTHER" id="PTHR47755">
    <property type="entry name" value="CELL DIVISION PROTEIN FTSX"/>
    <property type="match status" value="1"/>
</dbReference>
<organism evidence="14 15">
    <name type="scientific">Candidatus Zambryskibacteria bacterium RIFCSPHIGHO2_01_FULL_46_25</name>
    <dbReference type="NCBI Taxonomy" id="1802738"/>
    <lineage>
        <taxon>Bacteria</taxon>
        <taxon>Candidatus Zambryskiibacteriota</taxon>
    </lineage>
</organism>
<dbReference type="EMBL" id="MHVH01000005">
    <property type="protein sequence ID" value="OHA90349.1"/>
    <property type="molecule type" value="Genomic_DNA"/>
</dbReference>
<sequence length="313" mass="34430">MSGKEMYWTNLKRVMRTGFFNFWRNGTVSLASVLVMMVTLMTIGLIFFSGAILETSLAELRDKIDINVTFVPTASEENVLEIKHSLESLQEVLLVTYISREEALTAFKNRHANDQAILAALDELGENPLGAVLNIKARNPSQYASVAEFLESGSALSEKGISIIDRVNYFQNKTAIDKLAKIIDSADRLGFALTIILAVISMLIAFNTIRLTIYIAKDEISVMRLVGASTAYIQGPFVMVGIIYGVVAGLLALILFFPITYWLGGATESFFTGFNIFSYYLASFAEIALIIMSAGIIIGALSSILAIRKYLKV</sequence>
<evidence type="ECO:0000256" key="1">
    <source>
        <dbReference type="ARBA" id="ARBA00004651"/>
    </source>
</evidence>
<dbReference type="InterPro" id="IPR004513">
    <property type="entry name" value="FtsX"/>
</dbReference>
<evidence type="ECO:0000259" key="13">
    <source>
        <dbReference type="Pfam" id="PF18075"/>
    </source>
</evidence>
<dbReference type="GO" id="GO:0005886">
    <property type="term" value="C:plasma membrane"/>
    <property type="evidence" value="ECO:0007669"/>
    <property type="project" value="UniProtKB-SubCell"/>
</dbReference>
<comment type="subcellular location">
    <subcellularLocation>
        <location evidence="1">Cell membrane</location>
        <topology evidence="1">Multi-pass membrane protein</topology>
    </subcellularLocation>
</comment>
<evidence type="ECO:0000256" key="9">
    <source>
        <dbReference type="ARBA" id="ARBA00023306"/>
    </source>
</evidence>
<feature type="transmembrane region" description="Helical" evidence="11">
    <location>
        <begin position="287"/>
        <end position="307"/>
    </location>
</feature>
<dbReference type="PANTHER" id="PTHR47755:SF1">
    <property type="entry name" value="CELL DIVISION PROTEIN FTSX"/>
    <property type="match status" value="1"/>
</dbReference>